<dbReference type="InterPro" id="IPR000639">
    <property type="entry name" value="Epox_hydrolase-like"/>
</dbReference>
<dbReference type="PRINTS" id="PR00412">
    <property type="entry name" value="EPOXHYDRLASE"/>
</dbReference>
<evidence type="ECO:0000313" key="3">
    <source>
        <dbReference type="Proteomes" id="UP000553963"/>
    </source>
</evidence>
<evidence type="ECO:0000259" key="1">
    <source>
        <dbReference type="Pfam" id="PF12697"/>
    </source>
</evidence>
<dbReference type="InterPro" id="IPR029058">
    <property type="entry name" value="AB_hydrolase_fold"/>
</dbReference>
<dbReference type="Proteomes" id="UP000553963">
    <property type="component" value="Unassembled WGS sequence"/>
</dbReference>
<dbReference type="InterPro" id="IPR050266">
    <property type="entry name" value="AB_hydrolase_sf"/>
</dbReference>
<reference evidence="2 3" key="1">
    <citation type="submission" date="2020-08" db="EMBL/GenBank/DDBJ databases">
        <title>Genomic Encyclopedia of Type Strains, Phase IV (KMG-IV): sequencing the most valuable type-strain genomes for metagenomic binning, comparative biology and taxonomic classification.</title>
        <authorList>
            <person name="Goeker M."/>
        </authorList>
    </citation>
    <scope>NUCLEOTIDE SEQUENCE [LARGE SCALE GENOMIC DNA]</scope>
    <source>
        <strain evidence="2 3">DSM 25966</strain>
    </source>
</reference>
<feature type="domain" description="AB hydrolase-1" evidence="1">
    <location>
        <begin position="25"/>
        <end position="253"/>
    </location>
</feature>
<dbReference type="GO" id="GO:0003824">
    <property type="term" value="F:catalytic activity"/>
    <property type="evidence" value="ECO:0007669"/>
    <property type="project" value="InterPro"/>
</dbReference>
<comment type="caution">
    <text evidence="2">The sequence shown here is derived from an EMBL/GenBank/DDBJ whole genome shotgun (WGS) entry which is preliminary data.</text>
</comment>
<name>A0A840AT18_9HYPH</name>
<proteinExistence type="predicted"/>
<gene>
    <name evidence="2" type="ORF">GGR25_003426</name>
</gene>
<evidence type="ECO:0000313" key="2">
    <source>
        <dbReference type="EMBL" id="MBB3932368.1"/>
    </source>
</evidence>
<keyword evidence="3" id="KW-1185">Reference proteome</keyword>
<accession>A0A840AT18</accession>
<protein>
    <submittedName>
        <fullName evidence="2">Pimeloyl-ACP methyl ester carboxylesterase</fullName>
    </submittedName>
</protein>
<dbReference type="SUPFAM" id="SSF53474">
    <property type="entry name" value="alpha/beta-Hydrolases"/>
    <property type="match status" value="1"/>
</dbReference>
<dbReference type="AlphaFoldDB" id="A0A840AT18"/>
<dbReference type="EMBL" id="JACIDS010000004">
    <property type="protein sequence ID" value="MBB3932368.1"/>
    <property type="molecule type" value="Genomic_DNA"/>
</dbReference>
<dbReference type="PRINTS" id="PR00111">
    <property type="entry name" value="ABHYDROLASE"/>
</dbReference>
<dbReference type="InterPro" id="IPR000073">
    <property type="entry name" value="AB_hydrolase_1"/>
</dbReference>
<sequence length="270" mass="28595">MAETIIASGIAQHVAIEGPAAGPALLLVHGLGWDHTLWAGQIETLVARGWRVIAPDLRGMGASDKPGSPYSIDLYADDMLALMDALGVRRFALAGFSLGGIIAAAMIGKAAARIEAALIACCGVHSTAEGEAVTEAMLARAVELGPLAFAREQAAAIWHPDFAAAHPDAVERFIVWRAAMDQAALTRAFRSGYGIDYRPVLDAARLPVRFVAADRDPFASVATLEDLKRRVPGADLVVIERSGHMAPIEQRPAFDAALVDFLDRAAVRKG</sequence>
<dbReference type="PANTHER" id="PTHR43798">
    <property type="entry name" value="MONOACYLGLYCEROL LIPASE"/>
    <property type="match status" value="1"/>
</dbReference>
<dbReference type="Pfam" id="PF12697">
    <property type="entry name" value="Abhydrolase_6"/>
    <property type="match status" value="1"/>
</dbReference>
<dbReference type="RefSeq" id="WP_183400011.1">
    <property type="nucleotide sequence ID" value="NZ_JACIDS010000004.1"/>
</dbReference>
<dbReference type="Gene3D" id="3.40.50.1820">
    <property type="entry name" value="alpha/beta hydrolase"/>
    <property type="match status" value="1"/>
</dbReference>
<organism evidence="2 3">
    <name type="scientific">Kaistia hirudinis</name>
    <dbReference type="NCBI Taxonomy" id="1293440"/>
    <lineage>
        <taxon>Bacteria</taxon>
        <taxon>Pseudomonadati</taxon>
        <taxon>Pseudomonadota</taxon>
        <taxon>Alphaproteobacteria</taxon>
        <taxon>Hyphomicrobiales</taxon>
        <taxon>Kaistiaceae</taxon>
        <taxon>Kaistia</taxon>
    </lineage>
</organism>